<dbReference type="Pfam" id="PF13302">
    <property type="entry name" value="Acetyltransf_3"/>
    <property type="match status" value="1"/>
</dbReference>
<dbReference type="InterPro" id="IPR000182">
    <property type="entry name" value="GNAT_dom"/>
</dbReference>
<evidence type="ECO:0000313" key="4">
    <source>
        <dbReference type="Proteomes" id="UP001500729"/>
    </source>
</evidence>
<dbReference type="PROSITE" id="PS51186">
    <property type="entry name" value="GNAT"/>
    <property type="match status" value="1"/>
</dbReference>
<proteinExistence type="predicted"/>
<dbReference type="SUPFAM" id="SSF55729">
    <property type="entry name" value="Acyl-CoA N-acyltransferases (Nat)"/>
    <property type="match status" value="1"/>
</dbReference>
<feature type="domain" description="N-acetyltransferase" evidence="2">
    <location>
        <begin position="13"/>
        <end position="170"/>
    </location>
</feature>
<organism evidence="3 4">
    <name type="scientific">Saccharopolyspora erythraea</name>
    <name type="common">Streptomyces erythraeus</name>
    <dbReference type="NCBI Taxonomy" id="1836"/>
    <lineage>
        <taxon>Bacteria</taxon>
        <taxon>Bacillati</taxon>
        <taxon>Actinomycetota</taxon>
        <taxon>Actinomycetes</taxon>
        <taxon>Pseudonocardiales</taxon>
        <taxon>Pseudonocardiaceae</taxon>
        <taxon>Saccharopolyspora</taxon>
    </lineage>
</organism>
<sequence length="214" mass="23191">MSIMNAMLAGRRVRLRRVQHADRPTLIRFDRDAARYPSVDGYRHWAAHRANPTAAGDEPRLAIETRDGGVLVGSVCATRIAPGSDRFGYGVGIGPRHRRHGYAEDAIGVLLDFMFNQLGYRRCEVGIYGCNHASLALHRKLGFREDGRLRDPEYLCGQAKYLVLMGITADEFAERFAYSRLSYPGSPQGPGAPAGPALSTHLAGPGGSSGPVAG</sequence>
<dbReference type="PANTHER" id="PTHR43441:SF2">
    <property type="entry name" value="FAMILY ACETYLTRANSFERASE, PUTATIVE (AFU_ORTHOLOGUE AFUA_7G00850)-RELATED"/>
    <property type="match status" value="1"/>
</dbReference>
<dbReference type="RefSeq" id="WP_011874662.1">
    <property type="nucleotide sequence ID" value="NZ_BAAAGS010000079.1"/>
</dbReference>
<feature type="compositionally biased region" description="Low complexity" evidence="1">
    <location>
        <begin position="187"/>
        <end position="197"/>
    </location>
</feature>
<reference evidence="4" key="1">
    <citation type="journal article" date="2019" name="Int. J. Syst. Evol. Microbiol.">
        <title>The Global Catalogue of Microorganisms (GCM) 10K type strain sequencing project: providing services to taxonomists for standard genome sequencing and annotation.</title>
        <authorList>
            <consortium name="The Broad Institute Genomics Platform"/>
            <consortium name="The Broad Institute Genome Sequencing Center for Infectious Disease"/>
            <person name="Wu L."/>
            <person name="Ma J."/>
        </authorList>
    </citation>
    <scope>NUCLEOTIDE SEQUENCE [LARGE SCALE GENOMIC DNA]</scope>
    <source>
        <strain evidence="4">JCM 10303</strain>
    </source>
</reference>
<dbReference type="Gene3D" id="3.40.630.30">
    <property type="match status" value="1"/>
</dbReference>
<evidence type="ECO:0000259" key="2">
    <source>
        <dbReference type="PROSITE" id="PS51186"/>
    </source>
</evidence>
<comment type="caution">
    <text evidence="3">The sequence shown here is derived from an EMBL/GenBank/DDBJ whole genome shotgun (WGS) entry which is preliminary data.</text>
</comment>
<evidence type="ECO:0000256" key="1">
    <source>
        <dbReference type="SAM" id="MobiDB-lite"/>
    </source>
</evidence>
<protein>
    <submittedName>
        <fullName evidence="3">GNAT family N-acetyltransferase</fullName>
    </submittedName>
</protein>
<keyword evidence="4" id="KW-1185">Reference proteome</keyword>
<dbReference type="PANTHER" id="PTHR43441">
    <property type="entry name" value="RIBOSOMAL-PROTEIN-SERINE ACETYLTRANSFERASE"/>
    <property type="match status" value="1"/>
</dbReference>
<dbReference type="EMBL" id="BAAAGS010000079">
    <property type="protein sequence ID" value="GAA0558872.1"/>
    <property type="molecule type" value="Genomic_DNA"/>
</dbReference>
<dbReference type="InterPro" id="IPR051908">
    <property type="entry name" value="Ribosomal_N-acetyltransferase"/>
</dbReference>
<dbReference type="InterPro" id="IPR016181">
    <property type="entry name" value="Acyl_CoA_acyltransferase"/>
</dbReference>
<accession>A0ABP3P954</accession>
<name>A0ABP3P954_SACER</name>
<feature type="region of interest" description="Disordered" evidence="1">
    <location>
        <begin position="187"/>
        <end position="214"/>
    </location>
</feature>
<dbReference type="Proteomes" id="UP001500729">
    <property type="component" value="Unassembled WGS sequence"/>
</dbReference>
<gene>
    <name evidence="3" type="ORF">GCM10009533_65320</name>
</gene>
<evidence type="ECO:0000313" key="3">
    <source>
        <dbReference type="EMBL" id="GAA0558872.1"/>
    </source>
</evidence>
<feature type="compositionally biased region" description="Gly residues" evidence="1">
    <location>
        <begin position="204"/>
        <end position="214"/>
    </location>
</feature>